<evidence type="ECO:0000313" key="3">
    <source>
        <dbReference type="Proteomes" id="UP000005388"/>
    </source>
</evidence>
<accession>G5KGM1</accession>
<sequence length="115" mass="13648">MSFLILILYLIFQIINCFGMLLIFAGPSIDNVWWLVLIVPQYWIVRQLALELCRLLGYHALPRMGSFGGGGKVIMFPLFTKITPEYKKLYKSRSILFQFLYYLMMICYWMIIFAR</sequence>
<keyword evidence="1" id="KW-1133">Transmembrane helix</keyword>
<dbReference type="Proteomes" id="UP000005388">
    <property type="component" value="Unassembled WGS sequence"/>
</dbReference>
<feature type="transmembrane region" description="Helical" evidence="1">
    <location>
        <begin position="32"/>
        <end position="49"/>
    </location>
</feature>
<protein>
    <submittedName>
        <fullName evidence="2">Uncharacterized protein</fullName>
    </submittedName>
</protein>
<gene>
    <name evidence="2" type="ORF">STRUR_1345</name>
</gene>
<keyword evidence="1" id="KW-0472">Membrane</keyword>
<dbReference type="AlphaFoldDB" id="G5KGM1"/>
<organism evidence="2 3">
    <name type="scientific">Streptococcus urinalis 2285-97</name>
    <dbReference type="NCBI Taxonomy" id="764291"/>
    <lineage>
        <taxon>Bacteria</taxon>
        <taxon>Bacillati</taxon>
        <taxon>Bacillota</taxon>
        <taxon>Bacilli</taxon>
        <taxon>Lactobacillales</taxon>
        <taxon>Streptococcaceae</taxon>
        <taxon>Streptococcus</taxon>
    </lineage>
</organism>
<keyword evidence="1" id="KW-0812">Transmembrane</keyword>
<name>G5KGM1_9STRE</name>
<reference evidence="2 3" key="1">
    <citation type="journal article" date="2014" name="Int. J. Syst. Evol. Microbiol.">
        <title>Phylogenomics and the dynamic genome evolution of the genus Streptococcus.</title>
        <authorList>
            <consortium name="The Broad Institute Genome Sequencing Platform"/>
            <person name="Richards V.P."/>
            <person name="Palmer S.R."/>
            <person name="Pavinski Bitar P.D."/>
            <person name="Qin X."/>
            <person name="Weinstock G.M."/>
            <person name="Highlander S.K."/>
            <person name="Town C.D."/>
            <person name="Burne R.A."/>
            <person name="Stanhope M.J."/>
        </authorList>
    </citation>
    <scope>NUCLEOTIDE SEQUENCE [LARGE SCALE GENOMIC DNA]</scope>
    <source>
        <strain evidence="2 3">2285-97</strain>
    </source>
</reference>
<feature type="transmembrane region" description="Helical" evidence="1">
    <location>
        <begin position="95"/>
        <end position="114"/>
    </location>
</feature>
<dbReference type="RefSeq" id="WP_006738836.1">
    <property type="nucleotide sequence ID" value="NZ_AEUZ02000001.1"/>
</dbReference>
<dbReference type="EMBL" id="AEUZ02000001">
    <property type="protein sequence ID" value="EHJ56064.1"/>
    <property type="molecule type" value="Genomic_DNA"/>
</dbReference>
<evidence type="ECO:0000313" key="2">
    <source>
        <dbReference type="EMBL" id="EHJ56064.1"/>
    </source>
</evidence>
<keyword evidence="3" id="KW-1185">Reference proteome</keyword>
<feature type="transmembrane region" description="Helical" evidence="1">
    <location>
        <begin position="7"/>
        <end position="26"/>
    </location>
</feature>
<comment type="caution">
    <text evidence="2">The sequence shown here is derived from an EMBL/GenBank/DDBJ whole genome shotgun (WGS) entry which is preliminary data.</text>
</comment>
<evidence type="ECO:0000256" key="1">
    <source>
        <dbReference type="SAM" id="Phobius"/>
    </source>
</evidence>
<proteinExistence type="predicted"/>
<dbReference type="STRING" id="764291.STRUR_1345"/>